<evidence type="ECO:0000313" key="8">
    <source>
        <dbReference type="EnsemblMetazoa" id="XP_044312853.1"/>
    </source>
</evidence>
<dbReference type="InterPro" id="IPR009057">
    <property type="entry name" value="Homeodomain-like_sf"/>
</dbReference>
<reference evidence="9" key="1">
    <citation type="journal article" date="2021" name="Elife">
        <title>Highly contiguous assemblies of 101 drosophilid genomes.</title>
        <authorList>
            <person name="Kim B.Y."/>
            <person name="Wang J.R."/>
            <person name="Miller D.E."/>
            <person name="Barmina O."/>
            <person name="Delaney E."/>
            <person name="Thompson A."/>
            <person name="Comeault A.A."/>
            <person name="Peede D."/>
            <person name="D'Agostino E.R."/>
            <person name="Pelaez J."/>
            <person name="Aguilar J.M."/>
            <person name="Haji D."/>
            <person name="Matsunaga T."/>
            <person name="Armstrong E.E."/>
            <person name="Zych M."/>
            <person name="Ogawa Y."/>
            <person name="Stamenkovic-Radak M."/>
            <person name="Jelic M."/>
            <person name="Veselinovic M.S."/>
            <person name="Tanaskovic M."/>
            <person name="Eric P."/>
            <person name="Gao J.J."/>
            <person name="Katoh T.K."/>
            <person name="Toda M.J."/>
            <person name="Watabe H."/>
            <person name="Watada M."/>
            <person name="Davis J.S."/>
            <person name="Moyle L.C."/>
            <person name="Manoli G."/>
            <person name="Bertolini E."/>
            <person name="Kostal V."/>
            <person name="Hawley R.S."/>
            <person name="Takahashi A."/>
            <person name="Jones C.D."/>
            <person name="Price D.K."/>
            <person name="Whiteman N."/>
            <person name="Kopp A."/>
            <person name="Matute D.R."/>
            <person name="Petrov D.A."/>
        </authorList>
    </citation>
    <scope>NUCLEOTIDE SEQUENCE [LARGE SCALE GENOMIC DNA]</scope>
</reference>
<evidence type="ECO:0000259" key="7">
    <source>
        <dbReference type="PROSITE" id="PS50071"/>
    </source>
</evidence>
<dbReference type="InterPro" id="IPR000047">
    <property type="entry name" value="HTH_motif"/>
</dbReference>
<feature type="DNA-binding region" description="Homeobox" evidence="5">
    <location>
        <begin position="43"/>
        <end position="102"/>
    </location>
</feature>
<dbReference type="PROSITE" id="PS00027">
    <property type="entry name" value="HOMEOBOX_1"/>
    <property type="match status" value="1"/>
</dbReference>
<keyword evidence="2 5" id="KW-0238">DNA-binding</keyword>
<proteinExistence type="predicted"/>
<dbReference type="InterPro" id="IPR017970">
    <property type="entry name" value="Homeobox_CS"/>
</dbReference>
<dbReference type="Proteomes" id="UP001652680">
    <property type="component" value="Unassembled WGS sequence"/>
</dbReference>
<dbReference type="SMART" id="SM00389">
    <property type="entry name" value="HOX"/>
    <property type="match status" value="1"/>
</dbReference>
<dbReference type="GeneID" id="108043232"/>
<dbReference type="PROSITE" id="PS50071">
    <property type="entry name" value="HOMEOBOX_2"/>
    <property type="match status" value="1"/>
</dbReference>
<dbReference type="SUPFAM" id="SSF46689">
    <property type="entry name" value="Homeodomain-like"/>
    <property type="match status" value="1"/>
</dbReference>
<organism evidence="8 9">
    <name type="scientific">Drosophila rhopaloa</name>
    <name type="common">Fruit fly</name>
    <dbReference type="NCBI Taxonomy" id="1041015"/>
    <lineage>
        <taxon>Eukaryota</taxon>
        <taxon>Metazoa</taxon>
        <taxon>Ecdysozoa</taxon>
        <taxon>Arthropoda</taxon>
        <taxon>Hexapoda</taxon>
        <taxon>Insecta</taxon>
        <taxon>Pterygota</taxon>
        <taxon>Neoptera</taxon>
        <taxon>Endopterygota</taxon>
        <taxon>Diptera</taxon>
        <taxon>Brachycera</taxon>
        <taxon>Muscomorpha</taxon>
        <taxon>Ephydroidea</taxon>
        <taxon>Drosophilidae</taxon>
        <taxon>Drosophila</taxon>
        <taxon>Sophophora</taxon>
    </lineage>
</organism>
<dbReference type="Gene3D" id="1.10.10.60">
    <property type="entry name" value="Homeodomain-like"/>
    <property type="match status" value="1"/>
</dbReference>
<evidence type="ECO:0000256" key="4">
    <source>
        <dbReference type="ARBA" id="ARBA00023242"/>
    </source>
</evidence>
<dbReference type="EnsemblMetazoa" id="XM_044456918.1">
    <property type="protein sequence ID" value="XP_044312853.1"/>
    <property type="gene ID" value="LOC108043232"/>
</dbReference>
<keyword evidence="4 5" id="KW-0539">Nucleus</keyword>
<dbReference type="PRINTS" id="PR00031">
    <property type="entry name" value="HTHREPRESSR"/>
</dbReference>
<evidence type="ECO:0000256" key="6">
    <source>
        <dbReference type="RuleBase" id="RU000682"/>
    </source>
</evidence>
<keyword evidence="9" id="KW-1185">Reference proteome</keyword>
<sequence>MFSIQKENCFVDNCSISDFKMYPCVDLNLEAIPLAATKSLEKSKRSRTAFTSHQLIELEREFHLNKYLARTRRIEISHRLGLTERQVKIWFQNRRMKFKKSSNKKLTKGDFTSAITTNSKSTEDLLEDELIVERLLQYVNTNVETVQVQQEIPCVQGEGHITPPYQAYDYLHEFCNAPMDLLPFNDPNTNCLSNVLGLEATIPAIENVTVPNTSSYAQDQQLVQNYCWDSNSTAAGSTSSEEILDVDYDFIQSLLDF</sequence>
<dbReference type="CDD" id="cd00086">
    <property type="entry name" value="homeodomain"/>
    <property type="match status" value="1"/>
</dbReference>
<accession>A0ABM5J211</accession>
<evidence type="ECO:0000256" key="2">
    <source>
        <dbReference type="ARBA" id="ARBA00023125"/>
    </source>
</evidence>
<evidence type="ECO:0000313" key="9">
    <source>
        <dbReference type="Proteomes" id="UP001652680"/>
    </source>
</evidence>
<name>A0ABM5J211_DRORH</name>
<dbReference type="PRINTS" id="PR00024">
    <property type="entry name" value="HOMEOBOX"/>
</dbReference>
<dbReference type="InterPro" id="IPR001356">
    <property type="entry name" value="HD"/>
</dbReference>
<evidence type="ECO:0000256" key="5">
    <source>
        <dbReference type="PROSITE-ProRule" id="PRU00108"/>
    </source>
</evidence>
<feature type="domain" description="Homeobox" evidence="7">
    <location>
        <begin position="41"/>
        <end position="101"/>
    </location>
</feature>
<evidence type="ECO:0000256" key="1">
    <source>
        <dbReference type="ARBA" id="ARBA00004123"/>
    </source>
</evidence>
<dbReference type="PANTHER" id="PTHR45664:SF12">
    <property type="entry name" value="PANCREAS_DUODENUM HOMEOBOX PROTEIN 1"/>
    <property type="match status" value="1"/>
</dbReference>
<dbReference type="PANTHER" id="PTHR45664">
    <property type="entry name" value="PROTEIN ZERKNUELLT 1-RELATED"/>
    <property type="match status" value="1"/>
</dbReference>
<dbReference type="RefSeq" id="XP_044312853.1">
    <property type="nucleotide sequence ID" value="XM_044456918.1"/>
</dbReference>
<protein>
    <recommendedName>
        <fullName evidence="7">Homeobox domain-containing protein</fullName>
    </recommendedName>
</protein>
<evidence type="ECO:0000256" key="3">
    <source>
        <dbReference type="ARBA" id="ARBA00023155"/>
    </source>
</evidence>
<keyword evidence="3 5" id="KW-0371">Homeobox</keyword>
<comment type="subcellular location">
    <subcellularLocation>
        <location evidence="1 5 6">Nucleus</location>
    </subcellularLocation>
</comment>
<reference evidence="8" key="2">
    <citation type="submission" date="2025-05" db="UniProtKB">
        <authorList>
            <consortium name="EnsemblMetazoa"/>
        </authorList>
    </citation>
    <scope>IDENTIFICATION</scope>
</reference>
<dbReference type="InterPro" id="IPR020479">
    <property type="entry name" value="HD_metazoa"/>
</dbReference>
<dbReference type="Pfam" id="PF00046">
    <property type="entry name" value="Homeodomain"/>
    <property type="match status" value="1"/>
</dbReference>